<dbReference type="OrthoDB" id="2446447at2759"/>
<dbReference type="PANTHER" id="PTHR36448:SF3">
    <property type="entry name" value="CUPIN TYPE-2 DOMAIN-CONTAINING PROTEIN"/>
    <property type="match status" value="1"/>
</dbReference>
<proteinExistence type="predicted"/>
<dbReference type="SUPFAM" id="SSF51182">
    <property type="entry name" value="RmlC-like cupins"/>
    <property type="match status" value="1"/>
</dbReference>
<dbReference type="InterPro" id="IPR014710">
    <property type="entry name" value="RmlC-like_jellyroll"/>
</dbReference>
<organism evidence="3 4">
    <name type="scientific">Elsinoe batatas</name>
    <dbReference type="NCBI Taxonomy" id="2601811"/>
    <lineage>
        <taxon>Eukaryota</taxon>
        <taxon>Fungi</taxon>
        <taxon>Dikarya</taxon>
        <taxon>Ascomycota</taxon>
        <taxon>Pezizomycotina</taxon>
        <taxon>Dothideomycetes</taxon>
        <taxon>Dothideomycetidae</taxon>
        <taxon>Myriangiales</taxon>
        <taxon>Elsinoaceae</taxon>
        <taxon>Elsinoe</taxon>
    </lineage>
</organism>
<keyword evidence="4" id="KW-1185">Reference proteome</keyword>
<dbReference type="Gene3D" id="2.60.120.10">
    <property type="entry name" value="Jelly Rolls"/>
    <property type="match status" value="1"/>
</dbReference>
<accession>A0A8K0L0J7</accession>
<dbReference type="InterPro" id="IPR006045">
    <property type="entry name" value="Cupin_1"/>
</dbReference>
<evidence type="ECO:0000256" key="1">
    <source>
        <dbReference type="SAM" id="MobiDB-lite"/>
    </source>
</evidence>
<reference evidence="3" key="1">
    <citation type="submission" date="2021-07" db="EMBL/GenBank/DDBJ databases">
        <title>Elsinoe batatas strain:CRI-CJ2 Genome sequencing and assembly.</title>
        <authorList>
            <person name="Huang L."/>
        </authorList>
    </citation>
    <scope>NUCLEOTIDE SEQUENCE</scope>
    <source>
        <strain evidence="3">CRI-CJ2</strain>
    </source>
</reference>
<protein>
    <recommendedName>
        <fullName evidence="2">Cupin type-1 domain-containing protein</fullName>
    </recommendedName>
</protein>
<dbReference type="InterPro" id="IPR047121">
    <property type="entry name" value="YjiB-like"/>
</dbReference>
<evidence type="ECO:0000259" key="2">
    <source>
        <dbReference type="Pfam" id="PF00190"/>
    </source>
</evidence>
<dbReference type="PANTHER" id="PTHR36448">
    <property type="entry name" value="BLR7373 PROTEIN"/>
    <property type="match status" value="1"/>
</dbReference>
<dbReference type="Proteomes" id="UP000809789">
    <property type="component" value="Unassembled WGS sequence"/>
</dbReference>
<dbReference type="Pfam" id="PF00190">
    <property type="entry name" value="Cupin_1"/>
    <property type="match status" value="1"/>
</dbReference>
<feature type="compositionally biased region" description="Basic and acidic residues" evidence="1">
    <location>
        <begin position="216"/>
        <end position="228"/>
    </location>
</feature>
<gene>
    <name evidence="3" type="ORF">KVT40_005837</name>
</gene>
<evidence type="ECO:0000313" key="4">
    <source>
        <dbReference type="Proteomes" id="UP000809789"/>
    </source>
</evidence>
<comment type="caution">
    <text evidence="3">The sequence shown here is derived from an EMBL/GenBank/DDBJ whole genome shotgun (WGS) entry which is preliminary data.</text>
</comment>
<dbReference type="EMBL" id="JAESVG020000006">
    <property type="protein sequence ID" value="KAG8626892.1"/>
    <property type="molecule type" value="Genomic_DNA"/>
</dbReference>
<sequence>MPEIIQYHLPPTTLIPNSPLPLLHYKNFFPPTTSPGPIFDLHESNSWTINWIYRYGPSQPSHYHSLTHECMTVLSGRATIRFGVADLSPDLDANTWGKAGVDFEAGGVEVQAEKGDVFIVPAGVAHKTFNTKPRAEFALLTPGRGKGVEARDRRGAVEGVGLEGFTMMGAYPVGSVEWDFVEGEKGREERERSWGVGRPGRDPVLGEEGRGICGTWRREGQGEGKGKL</sequence>
<dbReference type="InterPro" id="IPR011051">
    <property type="entry name" value="RmlC_Cupin_sf"/>
</dbReference>
<name>A0A8K0L0J7_9PEZI</name>
<feature type="region of interest" description="Disordered" evidence="1">
    <location>
        <begin position="187"/>
        <end position="228"/>
    </location>
</feature>
<evidence type="ECO:0000313" key="3">
    <source>
        <dbReference type="EMBL" id="KAG8626892.1"/>
    </source>
</evidence>
<feature type="domain" description="Cupin type-1" evidence="2">
    <location>
        <begin position="60"/>
        <end position="140"/>
    </location>
</feature>
<dbReference type="AlphaFoldDB" id="A0A8K0L0J7"/>
<dbReference type="CDD" id="cd02219">
    <property type="entry name" value="cupin_YjlB-like"/>
    <property type="match status" value="1"/>
</dbReference>